<feature type="transmembrane region" description="Helical" evidence="6">
    <location>
        <begin position="132"/>
        <end position="149"/>
    </location>
</feature>
<evidence type="ECO:0000259" key="7">
    <source>
        <dbReference type="PROSITE" id="PS50850"/>
    </source>
</evidence>
<dbReference type="InterPro" id="IPR020846">
    <property type="entry name" value="MFS_dom"/>
</dbReference>
<protein>
    <submittedName>
        <fullName evidence="8">Synaptic vesicle glycoprotein 2B</fullName>
    </submittedName>
</protein>
<feature type="transmembrane region" description="Helical" evidence="6">
    <location>
        <begin position="219"/>
        <end position="241"/>
    </location>
</feature>
<evidence type="ECO:0000256" key="3">
    <source>
        <dbReference type="ARBA" id="ARBA00022692"/>
    </source>
</evidence>
<feature type="transmembrane region" description="Helical" evidence="6">
    <location>
        <begin position="185"/>
        <end position="207"/>
    </location>
</feature>
<dbReference type="PANTHER" id="PTHR23511">
    <property type="entry name" value="SYNAPTIC VESICLE GLYCOPROTEIN 2"/>
    <property type="match status" value="1"/>
</dbReference>
<feature type="domain" description="Major facilitator superfamily (MFS) profile" evidence="7">
    <location>
        <begin position="94"/>
        <end position="561"/>
    </location>
</feature>
<evidence type="ECO:0000256" key="2">
    <source>
        <dbReference type="ARBA" id="ARBA00022448"/>
    </source>
</evidence>
<feature type="transmembrane region" description="Helical" evidence="6">
    <location>
        <begin position="452"/>
        <end position="471"/>
    </location>
</feature>
<proteinExistence type="predicted"/>
<evidence type="ECO:0000256" key="1">
    <source>
        <dbReference type="ARBA" id="ARBA00004141"/>
    </source>
</evidence>
<dbReference type="InterPro" id="IPR036259">
    <property type="entry name" value="MFS_trans_sf"/>
</dbReference>
<dbReference type="Pfam" id="PF07690">
    <property type="entry name" value="MFS_1"/>
    <property type="match status" value="1"/>
</dbReference>
<dbReference type="Gene3D" id="1.20.1250.20">
    <property type="entry name" value="MFS general substrate transporter like domains"/>
    <property type="match status" value="1"/>
</dbReference>
<evidence type="ECO:0000313" key="8">
    <source>
        <dbReference type="EMBL" id="CAG6501211.1"/>
    </source>
</evidence>
<dbReference type="PANTHER" id="PTHR23511:SF37">
    <property type="entry name" value="MAJOR FACILITATOR SUPERFAMILY (MFS) PROFILE DOMAIN-CONTAINING PROTEIN-RELATED"/>
    <property type="match status" value="1"/>
</dbReference>
<reference evidence="8" key="1">
    <citation type="submission" date="2021-05" db="EMBL/GenBank/DDBJ databases">
        <authorList>
            <person name="Alioto T."/>
            <person name="Alioto T."/>
            <person name="Gomez Garrido J."/>
        </authorList>
    </citation>
    <scope>NUCLEOTIDE SEQUENCE</scope>
</reference>
<dbReference type="GO" id="GO:0016020">
    <property type="term" value="C:membrane"/>
    <property type="evidence" value="ECO:0007669"/>
    <property type="project" value="UniProtKB-SubCell"/>
</dbReference>
<sequence>MLISQLNNTVLISDKRALTFYGHLLSRSSTAYRRRLSRAVRRLSSAFRSDSASVRGRKMAPITISLVFPEKEAKRAHSFEEALELAGFGRAQLILVFLAGSSMMASINEAMGLSIILPASDCDLLLDPGEKGLIGGAIFLGIMASSYFWGYQADTRGRQLVLKYALFATSVCSVASSFVNDFGSLMALRFITGVCISAPSAIVYTYLGEFCTNSKRVQMLSYASVMASLGIVYVALIGWWILSYSWSFAITDTISFKPWRLLFIVYTVPGFVAAIAYCFCPESPKFLLTQGRTGEALDVLRRLYRVNKGLSSDEGYEVTALVPETVQNDKQVKGGFREILQSMKDQTVPLLKAPYLVYFLVCGINSISAFAIYGGLGLWFPQIMNQVFSDGSSAAVCSILETKPSADDLSQVYQCTETVKSETFMYTIMLGLMGMSYCFILSLILGRISGKTMMIINMAVAGVAGIALQFVSNSYVVAVLFCVEIMFAGMCVMLVNALAVSLFPTHVRGMAVSLVNMAGRFSCFVGSAVIGLLMAQNCPLTFYALSGLLFVSSVAALLLPW</sequence>
<feature type="transmembrane region" description="Helical" evidence="6">
    <location>
        <begin position="424"/>
        <end position="445"/>
    </location>
</feature>
<dbReference type="EMBL" id="HBUE01142045">
    <property type="protein sequence ID" value="CAG6501211.1"/>
    <property type="molecule type" value="Transcribed_RNA"/>
</dbReference>
<organism evidence="8">
    <name type="scientific">Culex pipiens</name>
    <name type="common">House mosquito</name>
    <dbReference type="NCBI Taxonomy" id="7175"/>
    <lineage>
        <taxon>Eukaryota</taxon>
        <taxon>Metazoa</taxon>
        <taxon>Ecdysozoa</taxon>
        <taxon>Arthropoda</taxon>
        <taxon>Hexapoda</taxon>
        <taxon>Insecta</taxon>
        <taxon>Pterygota</taxon>
        <taxon>Neoptera</taxon>
        <taxon>Endopterygota</taxon>
        <taxon>Diptera</taxon>
        <taxon>Nematocera</taxon>
        <taxon>Culicoidea</taxon>
        <taxon>Culicidae</taxon>
        <taxon>Culicinae</taxon>
        <taxon>Culicini</taxon>
        <taxon>Culex</taxon>
        <taxon>Culex</taxon>
    </lineage>
</organism>
<feature type="transmembrane region" description="Helical" evidence="6">
    <location>
        <begin position="514"/>
        <end position="534"/>
    </location>
</feature>
<feature type="transmembrane region" description="Helical" evidence="6">
    <location>
        <begin position="477"/>
        <end position="502"/>
    </location>
</feature>
<feature type="transmembrane region" description="Helical" evidence="6">
    <location>
        <begin position="355"/>
        <end position="380"/>
    </location>
</feature>
<evidence type="ECO:0000256" key="6">
    <source>
        <dbReference type="SAM" id="Phobius"/>
    </source>
</evidence>
<feature type="transmembrane region" description="Helical" evidence="6">
    <location>
        <begin position="540"/>
        <end position="559"/>
    </location>
</feature>
<feature type="transmembrane region" description="Helical" evidence="6">
    <location>
        <begin position="93"/>
        <end position="120"/>
    </location>
</feature>
<name>A0A8D8CX30_CULPI</name>
<accession>A0A8D8CX30</accession>
<evidence type="ECO:0000256" key="4">
    <source>
        <dbReference type="ARBA" id="ARBA00022989"/>
    </source>
</evidence>
<dbReference type="GO" id="GO:0022857">
    <property type="term" value="F:transmembrane transporter activity"/>
    <property type="evidence" value="ECO:0007669"/>
    <property type="project" value="InterPro"/>
</dbReference>
<dbReference type="SUPFAM" id="SSF103473">
    <property type="entry name" value="MFS general substrate transporter"/>
    <property type="match status" value="1"/>
</dbReference>
<evidence type="ECO:0000256" key="5">
    <source>
        <dbReference type="ARBA" id="ARBA00023136"/>
    </source>
</evidence>
<dbReference type="PROSITE" id="PS50850">
    <property type="entry name" value="MFS"/>
    <property type="match status" value="1"/>
</dbReference>
<feature type="transmembrane region" description="Helical" evidence="6">
    <location>
        <begin position="261"/>
        <end position="280"/>
    </location>
</feature>
<comment type="subcellular location">
    <subcellularLocation>
        <location evidence="1">Membrane</location>
        <topology evidence="1">Multi-pass membrane protein</topology>
    </subcellularLocation>
</comment>
<keyword evidence="2" id="KW-0813">Transport</keyword>
<keyword evidence="5 6" id="KW-0472">Membrane</keyword>
<feature type="transmembrane region" description="Helical" evidence="6">
    <location>
        <begin position="161"/>
        <end position="179"/>
    </location>
</feature>
<keyword evidence="3 6" id="KW-0812">Transmembrane</keyword>
<keyword evidence="4 6" id="KW-1133">Transmembrane helix</keyword>
<dbReference type="InterPro" id="IPR011701">
    <property type="entry name" value="MFS"/>
</dbReference>
<dbReference type="AlphaFoldDB" id="A0A8D8CX30"/>